<evidence type="ECO:0000313" key="2">
    <source>
        <dbReference type="Proteomes" id="UP001139308"/>
    </source>
</evidence>
<keyword evidence="2" id="KW-1185">Reference proteome</keyword>
<name>A0A9X1UHH3_9BURK</name>
<evidence type="ECO:0000313" key="1">
    <source>
        <dbReference type="EMBL" id="MCG5076629.1"/>
    </source>
</evidence>
<dbReference type="Proteomes" id="UP001139308">
    <property type="component" value="Unassembled WGS sequence"/>
</dbReference>
<dbReference type="EMBL" id="JAKLJA010000026">
    <property type="protein sequence ID" value="MCG5076629.1"/>
    <property type="molecule type" value="Genomic_DNA"/>
</dbReference>
<comment type="caution">
    <text evidence="1">The sequence shown here is derived from an EMBL/GenBank/DDBJ whole genome shotgun (WGS) entry which is preliminary data.</text>
</comment>
<gene>
    <name evidence="1" type="ORF">L5014_25265</name>
</gene>
<dbReference type="AlphaFoldDB" id="A0A9X1UHH3"/>
<sequence>MPLLSDTAIEKFRVLCNVQLAEGRRLLDVNIGRINADCAKRGLVHSGARLLMLDEAFAVAVADRAIQIWRDIVRVHRTYGNENAGGAAAEFKSLFEDTLQQTFAELDAKLREAQTLGGHNRFAMDAFQRALPHQLEKHFVEIDLYCEDSARSAMATDKQAPQSYNFYGTVGAVQTGANAVSNIAQSIGADEKERLKQALREVQAELTAAGTPAAAREDLDQVIEDSVTELDQPSTTVS</sequence>
<protein>
    <submittedName>
        <fullName evidence="1">Uncharacterized protein</fullName>
    </submittedName>
</protein>
<reference evidence="1" key="1">
    <citation type="submission" date="2022-01" db="EMBL/GenBank/DDBJ databases">
        <title>Genome sequence and assembly of Parabukholderia sp. RG36.</title>
        <authorList>
            <person name="Chhetri G."/>
        </authorList>
    </citation>
    <scope>NUCLEOTIDE SEQUENCE</scope>
    <source>
        <strain evidence="1">RG36</strain>
    </source>
</reference>
<organism evidence="1 2">
    <name type="scientific">Paraburkholderia tagetis</name>
    <dbReference type="NCBI Taxonomy" id="2913261"/>
    <lineage>
        <taxon>Bacteria</taxon>
        <taxon>Pseudomonadati</taxon>
        <taxon>Pseudomonadota</taxon>
        <taxon>Betaproteobacteria</taxon>
        <taxon>Burkholderiales</taxon>
        <taxon>Burkholderiaceae</taxon>
        <taxon>Paraburkholderia</taxon>
    </lineage>
</organism>
<accession>A0A9X1UHH3</accession>
<dbReference type="RefSeq" id="WP_238466547.1">
    <property type="nucleotide sequence ID" value="NZ_JAKLJA010000026.1"/>
</dbReference>
<proteinExistence type="predicted"/>